<reference evidence="6" key="1">
    <citation type="submission" date="2014-08" db="EMBL/GenBank/DDBJ databases">
        <authorList>
            <person name="Moulin L."/>
        </authorList>
    </citation>
    <scope>NUCLEOTIDE SEQUENCE [LARGE SCALE GENOMIC DNA]</scope>
</reference>
<dbReference type="PROSITE" id="PS51318">
    <property type="entry name" value="TAT"/>
    <property type="match status" value="1"/>
</dbReference>
<dbReference type="Gene3D" id="3.40.190.10">
    <property type="entry name" value="Periplasmic binding protein-like II"/>
    <property type="match status" value="2"/>
</dbReference>
<evidence type="ECO:0000256" key="4">
    <source>
        <dbReference type="SAM" id="SignalP"/>
    </source>
</evidence>
<dbReference type="GO" id="GO:0042918">
    <property type="term" value="P:alkanesulfonate transmembrane transport"/>
    <property type="evidence" value="ECO:0007669"/>
    <property type="project" value="TreeGrafter"/>
</dbReference>
<evidence type="ECO:0000256" key="2">
    <source>
        <dbReference type="ARBA" id="ARBA00010742"/>
    </source>
</evidence>
<dbReference type="PANTHER" id="PTHR30024:SF47">
    <property type="entry name" value="TAURINE-BINDING PERIPLASMIC PROTEIN"/>
    <property type="match status" value="1"/>
</dbReference>
<evidence type="ECO:0000256" key="3">
    <source>
        <dbReference type="ARBA" id="ARBA00022729"/>
    </source>
</evidence>
<keyword evidence="6" id="KW-1185">Reference proteome</keyword>
<feature type="signal peptide" evidence="4">
    <location>
        <begin position="1"/>
        <end position="31"/>
    </location>
</feature>
<dbReference type="STRING" id="69974.MPLDJ20_60305"/>
<dbReference type="EMBL" id="CCMZ01000075">
    <property type="protein sequence ID" value="CDX28516.1"/>
    <property type="molecule type" value="Genomic_DNA"/>
</dbReference>
<dbReference type="PANTHER" id="PTHR30024">
    <property type="entry name" value="ALIPHATIC SULFONATES-BINDING PROTEIN-RELATED"/>
    <property type="match status" value="1"/>
</dbReference>
<dbReference type="AlphaFoldDB" id="A0A090EJ44"/>
<dbReference type="Proteomes" id="UP000045285">
    <property type="component" value="Unassembled WGS sequence"/>
</dbReference>
<dbReference type="Pfam" id="PF12974">
    <property type="entry name" value="Phosphonate-bd"/>
    <property type="match status" value="1"/>
</dbReference>
<organism evidence="5 6">
    <name type="scientific">Mesorhizobium plurifarium</name>
    <dbReference type="NCBI Taxonomy" id="69974"/>
    <lineage>
        <taxon>Bacteria</taxon>
        <taxon>Pseudomonadati</taxon>
        <taxon>Pseudomonadota</taxon>
        <taxon>Alphaproteobacteria</taxon>
        <taxon>Hyphomicrobiales</taxon>
        <taxon>Phyllobacteriaceae</taxon>
        <taxon>Mesorhizobium</taxon>
    </lineage>
</organism>
<evidence type="ECO:0000313" key="6">
    <source>
        <dbReference type="Proteomes" id="UP000045285"/>
    </source>
</evidence>
<comment type="subcellular location">
    <subcellularLocation>
        <location evidence="1">Periplasm</location>
    </subcellularLocation>
</comment>
<proteinExistence type="inferred from homology"/>
<feature type="chain" id="PRO_5001854701" evidence="4">
    <location>
        <begin position="32"/>
        <end position="410"/>
    </location>
</feature>
<dbReference type="GO" id="GO:0042597">
    <property type="term" value="C:periplasmic space"/>
    <property type="evidence" value="ECO:0007669"/>
    <property type="project" value="UniProtKB-SubCell"/>
</dbReference>
<comment type="similarity">
    <text evidence="2">Belongs to the bacterial solute-binding protein SsuA/TauA family.</text>
</comment>
<keyword evidence="3 4" id="KW-0732">Signal</keyword>
<sequence length="410" mass="44084">MTRSTQSIFTRRMFLAGAAAGALAMPAIVQAQDRKTAKVSIGRQPYAAGNSPLTQRMINEKMLEKAASELGYDLTVDWRDYPSALPMVEAFVSGDLDIGMWGNTPIVRLLSQAQPINILTVGEGHMRMVLATRKGSPIRNIGDLKGKTVGALVGGDPYNALSQMLLQELGDADPRAFDINIVNTPTQAVAASLPEGMDASVVIYPAFLKANAETGLTGIMNSFGYTEAGYSGPAGEGEGHLLPGVKKSKFYPDGYYLHRSFWICSDRIVGDDSPIGQAFLVAAQRALAELQKVDPKNISQSVNKYWGLDPALGAKVVGDEVLFQRGWIWPTEGDAAAVSQISQFMVAGKMIPEALSWDQVKAAFGKAAPLLQKAYEGTGKVPDESGFTDKSAKDLRGLPAWQLDQWKAPS</sequence>
<evidence type="ECO:0000256" key="1">
    <source>
        <dbReference type="ARBA" id="ARBA00004418"/>
    </source>
</evidence>
<evidence type="ECO:0000313" key="5">
    <source>
        <dbReference type="EMBL" id="CDX28516.1"/>
    </source>
</evidence>
<gene>
    <name evidence="5" type="ORF">MPL3356_80323</name>
</gene>
<accession>A0A090EJ44</accession>
<name>A0A090EJ44_MESPL</name>
<dbReference type="InterPro" id="IPR006311">
    <property type="entry name" value="TAT_signal"/>
</dbReference>
<protein>
    <submittedName>
        <fullName evidence="5">ABC-type nitrate/sulfonate/bicarbonate transport system, periplasmic component</fullName>
    </submittedName>
</protein>
<dbReference type="SUPFAM" id="SSF53850">
    <property type="entry name" value="Periplasmic binding protein-like II"/>
    <property type="match status" value="1"/>
</dbReference>